<proteinExistence type="inferred from homology"/>
<dbReference type="Gene3D" id="3.10.450.50">
    <property type="match status" value="1"/>
</dbReference>
<dbReference type="Pfam" id="PF12680">
    <property type="entry name" value="SnoaL_2"/>
    <property type="match status" value="1"/>
</dbReference>
<dbReference type="Gene3D" id="1.10.12.10">
    <property type="entry name" value="Lyase 2-enoyl-coa Hydratase, Chain A, domain 2"/>
    <property type="match status" value="1"/>
</dbReference>
<sequence>MDPTVTTSPATTPATGAEVVRMLYAALADGDREALDAVVAPDFVGHLAEGMPFGVGGEHRGAEDMRRHGWGGIARHFAARAVPEEITGLADGRLLVTGRYTGTGRRGGGPVDAAFAHVVTVSGGRVTALSQYTDTARWTEAAAPYSTLTVDVADGIATLRLDRPARNNAIDVAMARDLAQAATRLSETPDLRAILLGGNGPLFTAGGDIEVFTGAPPAELPDTLRGMIDDFHLAIERLTALDAPMVAAVQGAAAGGGLGLMCAADIVVAAEDAVFTVGYGAIGMTADGGNSWFLPRLVGLRRAQELFLTNRRLTAPEALEWGLLTSVVPAQEVDAEAERFTRTLAAGPTRSFGGMRRLLRQSFDTGLHDQLAAEQRSITEVARTADTLEGVNAFTERRRPRFTGN</sequence>
<reference evidence="3 4" key="1">
    <citation type="submission" date="2021-03" db="EMBL/GenBank/DDBJ databases">
        <title>Sequencing the genomes of 1000 actinobacteria strains.</title>
        <authorList>
            <person name="Klenk H.-P."/>
        </authorList>
    </citation>
    <scope>NUCLEOTIDE SEQUENCE [LARGE SCALE GENOMIC DNA]</scope>
    <source>
        <strain evidence="3 4">DSM 45256</strain>
    </source>
</reference>
<dbReference type="InterPro" id="IPR029045">
    <property type="entry name" value="ClpP/crotonase-like_dom_sf"/>
</dbReference>
<accession>A0ABS4VUM4</accession>
<comment type="similarity">
    <text evidence="1">Belongs to the enoyl-CoA hydratase/isomerase family.</text>
</comment>
<name>A0ABS4VUM4_9PSEU</name>
<dbReference type="Gene3D" id="3.90.226.10">
    <property type="entry name" value="2-enoyl-CoA Hydratase, Chain A, domain 1"/>
    <property type="match status" value="1"/>
</dbReference>
<dbReference type="Pfam" id="PF00378">
    <property type="entry name" value="ECH_1"/>
    <property type="match status" value="1"/>
</dbReference>
<dbReference type="CDD" id="cd06558">
    <property type="entry name" value="crotonase-like"/>
    <property type="match status" value="1"/>
</dbReference>
<keyword evidence="4" id="KW-1185">Reference proteome</keyword>
<protein>
    <submittedName>
        <fullName evidence="3">2-(1,2-epoxy-1,2-dihydrophenyl)acetyl-CoA isomerase</fullName>
        <ecNumber evidence="3">5.3.3.18</ecNumber>
    </submittedName>
</protein>
<dbReference type="EC" id="5.3.3.18" evidence="3"/>
<evidence type="ECO:0000313" key="3">
    <source>
        <dbReference type="EMBL" id="MBP2367638.1"/>
    </source>
</evidence>
<dbReference type="SUPFAM" id="SSF52096">
    <property type="entry name" value="ClpP/crotonase"/>
    <property type="match status" value="1"/>
</dbReference>
<dbReference type="InterPro" id="IPR001753">
    <property type="entry name" value="Enoyl-CoA_hydra/iso"/>
</dbReference>
<dbReference type="EMBL" id="JAGINU010000001">
    <property type="protein sequence ID" value="MBP2367638.1"/>
    <property type="molecule type" value="Genomic_DNA"/>
</dbReference>
<feature type="domain" description="SnoaL-like" evidence="2">
    <location>
        <begin position="20"/>
        <end position="127"/>
    </location>
</feature>
<organism evidence="3 4">
    <name type="scientific">Pseudonocardia parietis</name>
    <dbReference type="NCBI Taxonomy" id="570936"/>
    <lineage>
        <taxon>Bacteria</taxon>
        <taxon>Bacillati</taxon>
        <taxon>Actinomycetota</taxon>
        <taxon>Actinomycetes</taxon>
        <taxon>Pseudonocardiales</taxon>
        <taxon>Pseudonocardiaceae</taxon>
        <taxon>Pseudonocardia</taxon>
    </lineage>
</organism>
<keyword evidence="3" id="KW-0413">Isomerase</keyword>
<dbReference type="GO" id="GO:0016853">
    <property type="term" value="F:isomerase activity"/>
    <property type="evidence" value="ECO:0007669"/>
    <property type="project" value="UniProtKB-KW"/>
</dbReference>
<dbReference type="RefSeq" id="WP_210027772.1">
    <property type="nucleotide sequence ID" value="NZ_JAGINU010000001.1"/>
</dbReference>
<evidence type="ECO:0000313" key="4">
    <source>
        <dbReference type="Proteomes" id="UP001519295"/>
    </source>
</evidence>
<dbReference type="InterPro" id="IPR014748">
    <property type="entry name" value="Enoyl-CoA_hydra_C"/>
</dbReference>
<dbReference type="InterPro" id="IPR032710">
    <property type="entry name" value="NTF2-like_dom_sf"/>
</dbReference>
<evidence type="ECO:0000256" key="1">
    <source>
        <dbReference type="ARBA" id="ARBA00005254"/>
    </source>
</evidence>
<evidence type="ECO:0000259" key="2">
    <source>
        <dbReference type="Pfam" id="PF12680"/>
    </source>
</evidence>
<dbReference type="SUPFAM" id="SSF54427">
    <property type="entry name" value="NTF2-like"/>
    <property type="match status" value="1"/>
</dbReference>
<dbReference type="Proteomes" id="UP001519295">
    <property type="component" value="Unassembled WGS sequence"/>
</dbReference>
<dbReference type="InterPro" id="IPR037401">
    <property type="entry name" value="SnoaL-like"/>
</dbReference>
<gene>
    <name evidence="3" type="ORF">JOF36_003334</name>
</gene>
<comment type="caution">
    <text evidence="3">The sequence shown here is derived from an EMBL/GenBank/DDBJ whole genome shotgun (WGS) entry which is preliminary data.</text>
</comment>
<dbReference type="PANTHER" id="PTHR43459:SF1">
    <property type="entry name" value="EG:BACN32G11.4 PROTEIN"/>
    <property type="match status" value="1"/>
</dbReference>
<dbReference type="PANTHER" id="PTHR43459">
    <property type="entry name" value="ENOYL-COA HYDRATASE"/>
    <property type="match status" value="1"/>
</dbReference>